<dbReference type="GeneID" id="63911594"/>
<reference evidence="2" key="1">
    <citation type="submission" date="2018-07" db="EMBL/GenBank/DDBJ databases">
        <authorList>
            <person name="Byford A.D."/>
            <person name="Nguyen L.Q."/>
            <person name="Alvarez I.A."/>
            <person name="Bhandari M."/>
            <person name="Desselle J.R."/>
            <person name="Duong Q.-N.N."/>
            <person name="Dupree A.F."/>
            <person name="Feroben K.E."/>
            <person name="Garrison M.E."/>
            <person name="Higginbotham J.L."/>
            <person name="Hunter C.W."/>
            <person name="Knight B.A."/>
            <person name="Lee J.A."/>
            <person name="Lewis I.C."/>
            <person name="Long E.L."/>
            <person name="Rimal A."/>
            <person name="Sinnasone S."/>
            <person name="Tandukar J."/>
            <person name="Willis C.E."/>
            <person name="Nguyen A.V."/>
            <person name="Hancock A.M."/>
            <person name="Dicus A.P."/>
            <person name="Gallien G.E."/>
            <person name="Weidemeier A.M.D."/>
            <person name="Gissendanner C.R."/>
            <person name="Findley A.M."/>
            <person name="Bollivar D.W."/>
            <person name="Garlena R.A."/>
            <person name="Russell D.A."/>
            <person name="Pope W.H."/>
            <person name="Jacobs-Sera D."/>
            <person name="Hatfull G.F."/>
        </authorList>
    </citation>
    <scope>NUCLEOTIDE SEQUENCE [LARGE SCALE GENOMIC DNA]</scope>
</reference>
<protein>
    <submittedName>
        <fullName evidence="1">Uncharacterized protein</fullName>
    </submittedName>
</protein>
<dbReference type="EMBL" id="MH697580">
    <property type="protein sequence ID" value="AXQ51904.1"/>
    <property type="molecule type" value="Genomic_DNA"/>
</dbReference>
<dbReference type="KEGG" id="vg:63911594"/>
<dbReference type="Proteomes" id="UP000264051">
    <property type="component" value="Segment"/>
</dbReference>
<name>A0A385D1L2_9CAUD</name>
<gene>
    <name evidence="1" type="primary">68</name>
    <name evidence="1" type="ORF">SEA_CATFISH_68</name>
</gene>
<evidence type="ECO:0000313" key="1">
    <source>
        <dbReference type="EMBL" id="AXQ51904.1"/>
    </source>
</evidence>
<organism evidence="1 2">
    <name type="scientific">Gordonia phage Catfish</name>
    <dbReference type="NCBI Taxonomy" id="2301538"/>
    <lineage>
        <taxon>Viruses</taxon>
        <taxon>Duplodnaviria</taxon>
        <taxon>Heunggongvirae</taxon>
        <taxon>Uroviricota</taxon>
        <taxon>Caudoviricetes</taxon>
        <taxon>Ruthgordonvirinae</taxon>
        <taxon>Catfishvirus</taxon>
        <taxon>Catfishvirus catfish</taxon>
    </lineage>
</organism>
<accession>A0A385D1L2</accession>
<keyword evidence="2" id="KW-1185">Reference proteome</keyword>
<evidence type="ECO:0000313" key="2">
    <source>
        <dbReference type="Proteomes" id="UP000264051"/>
    </source>
</evidence>
<dbReference type="RefSeq" id="YP_010050857.1">
    <property type="nucleotide sequence ID" value="NC_054434.1"/>
</dbReference>
<sequence length="177" mass="19347">MAKHAVTEATLGKDTVAGLIARLRESHRLRAMLNYPNPVLARDPAPFRASPVATVAKAIGGRVMPTVEADGSHVVKMLGSDGEWRELGTIVPGSLKYTSDERGYAGSFRVRPRRSSIEFDTQEVSADAAELLLGPGWKRQVEEVETVQDAARREFEAGPYRYGRGLVRACDRRGPVS</sequence>
<proteinExistence type="predicted"/>